<proteinExistence type="predicted"/>
<accession>A0ABD3UE91</accession>
<reference evidence="1 2" key="1">
    <citation type="submission" date="2024-11" db="EMBL/GenBank/DDBJ databases">
        <title>Chromosome-level genome assembly of the freshwater bivalve Anodonta woodiana.</title>
        <authorList>
            <person name="Chen X."/>
        </authorList>
    </citation>
    <scope>NUCLEOTIDE SEQUENCE [LARGE SCALE GENOMIC DNA]</scope>
    <source>
        <strain evidence="1">MN2024</strain>
        <tissue evidence="1">Gills</tissue>
    </source>
</reference>
<sequence length="233" mass="26440">MNLRTSPDVEKTMSCAVIGLKVCDVITLKNLGIPQDHINILETLSVNATKAVTDTLKCNQYQGLEREVSCADHVITSGQLFHCPNLHQVTLSKECNPEANIWICSISILDQVCPKLVDIYIHILQHLTHHTCKFDSCLIKHHKCEEMYRSDQPVLDIPDEQDNFLQIVQRLIYLCGSGRKVIQCMSEGIKGCPIYQKYSSHQKSFAFLQNDVLMDLLRVGCDDISYESFSRPD</sequence>
<organism evidence="1 2">
    <name type="scientific">Sinanodonta woodiana</name>
    <name type="common">Chinese pond mussel</name>
    <name type="synonym">Anodonta woodiana</name>
    <dbReference type="NCBI Taxonomy" id="1069815"/>
    <lineage>
        <taxon>Eukaryota</taxon>
        <taxon>Metazoa</taxon>
        <taxon>Spiralia</taxon>
        <taxon>Lophotrochozoa</taxon>
        <taxon>Mollusca</taxon>
        <taxon>Bivalvia</taxon>
        <taxon>Autobranchia</taxon>
        <taxon>Heteroconchia</taxon>
        <taxon>Palaeoheterodonta</taxon>
        <taxon>Unionida</taxon>
        <taxon>Unionoidea</taxon>
        <taxon>Unionidae</taxon>
        <taxon>Unioninae</taxon>
        <taxon>Sinanodonta</taxon>
    </lineage>
</organism>
<dbReference type="AlphaFoldDB" id="A0ABD3UE91"/>
<protein>
    <submittedName>
        <fullName evidence="1">Uncharacterized protein</fullName>
    </submittedName>
</protein>
<gene>
    <name evidence="1" type="ORF">ACJMK2_018219</name>
</gene>
<comment type="caution">
    <text evidence="1">The sequence shown here is derived from an EMBL/GenBank/DDBJ whole genome shotgun (WGS) entry which is preliminary data.</text>
</comment>
<name>A0ABD3UE91_SINWO</name>
<dbReference type="Proteomes" id="UP001634394">
    <property type="component" value="Unassembled WGS sequence"/>
</dbReference>
<evidence type="ECO:0000313" key="1">
    <source>
        <dbReference type="EMBL" id="KAL3847302.1"/>
    </source>
</evidence>
<dbReference type="EMBL" id="JBJQND010000016">
    <property type="protein sequence ID" value="KAL3847302.1"/>
    <property type="molecule type" value="Genomic_DNA"/>
</dbReference>
<evidence type="ECO:0000313" key="2">
    <source>
        <dbReference type="Proteomes" id="UP001634394"/>
    </source>
</evidence>
<keyword evidence="2" id="KW-1185">Reference proteome</keyword>